<evidence type="ECO:0000256" key="6">
    <source>
        <dbReference type="SAM" id="Phobius"/>
    </source>
</evidence>
<dbReference type="Pfam" id="PF10035">
    <property type="entry name" value="DUF2179"/>
    <property type="match status" value="1"/>
</dbReference>
<organism evidence="8 9">
    <name type="scientific">Shouchella lonarensis</name>
    <dbReference type="NCBI Taxonomy" id="1464122"/>
    <lineage>
        <taxon>Bacteria</taxon>
        <taxon>Bacillati</taxon>
        <taxon>Bacillota</taxon>
        <taxon>Bacilli</taxon>
        <taxon>Bacillales</taxon>
        <taxon>Bacillaceae</taxon>
        <taxon>Shouchella</taxon>
    </lineage>
</organism>
<evidence type="ECO:0000313" key="9">
    <source>
        <dbReference type="Proteomes" id="UP000242662"/>
    </source>
</evidence>
<dbReference type="InterPro" id="IPR019264">
    <property type="entry name" value="DUF2179"/>
</dbReference>
<evidence type="ECO:0000313" key="8">
    <source>
        <dbReference type="EMBL" id="SDB91031.1"/>
    </source>
</evidence>
<name>A0A1G6H9Y9_9BACI</name>
<dbReference type="PANTHER" id="PTHR33545">
    <property type="entry name" value="UPF0750 MEMBRANE PROTEIN YITT-RELATED"/>
    <property type="match status" value="1"/>
</dbReference>
<evidence type="ECO:0000256" key="5">
    <source>
        <dbReference type="ARBA" id="ARBA00023136"/>
    </source>
</evidence>
<dbReference type="AlphaFoldDB" id="A0A1G6H9Y9"/>
<feature type="transmembrane region" description="Helical" evidence="6">
    <location>
        <begin position="74"/>
        <end position="93"/>
    </location>
</feature>
<comment type="subcellular location">
    <subcellularLocation>
        <location evidence="1">Cell membrane</location>
        <topology evidence="1">Multi-pass membrane protein</topology>
    </subcellularLocation>
</comment>
<dbReference type="PIRSF" id="PIRSF006483">
    <property type="entry name" value="Membrane_protein_YitT"/>
    <property type="match status" value="1"/>
</dbReference>
<feature type="domain" description="DUF2179" evidence="7">
    <location>
        <begin position="220"/>
        <end position="274"/>
    </location>
</feature>
<keyword evidence="2" id="KW-1003">Cell membrane</keyword>
<dbReference type="OrthoDB" id="1758221at2"/>
<dbReference type="Gene3D" id="3.30.70.120">
    <property type="match status" value="1"/>
</dbReference>
<dbReference type="InterPro" id="IPR051461">
    <property type="entry name" value="UPF0750_membrane"/>
</dbReference>
<protein>
    <submittedName>
        <fullName evidence="8">Uncharacterized membrane-anchored protein YitT, contains DUF161 and DUF2179 domains</fullName>
    </submittedName>
</protein>
<feature type="transmembrane region" description="Helical" evidence="6">
    <location>
        <begin position="105"/>
        <end position="127"/>
    </location>
</feature>
<dbReference type="GO" id="GO:0005886">
    <property type="term" value="C:plasma membrane"/>
    <property type="evidence" value="ECO:0007669"/>
    <property type="project" value="UniProtKB-SubCell"/>
</dbReference>
<evidence type="ECO:0000256" key="2">
    <source>
        <dbReference type="ARBA" id="ARBA00022475"/>
    </source>
</evidence>
<reference evidence="9" key="1">
    <citation type="submission" date="2016-09" db="EMBL/GenBank/DDBJ databases">
        <authorList>
            <person name="Varghese N."/>
            <person name="Submissions S."/>
        </authorList>
    </citation>
    <scope>NUCLEOTIDE SEQUENCE [LARGE SCALE GENOMIC DNA]</scope>
    <source>
        <strain evidence="9">25nlg</strain>
    </source>
</reference>
<dbReference type="Pfam" id="PF02588">
    <property type="entry name" value="YitT_membrane"/>
    <property type="match status" value="1"/>
</dbReference>
<dbReference type="Proteomes" id="UP000242662">
    <property type="component" value="Unassembled WGS sequence"/>
</dbReference>
<keyword evidence="4 6" id="KW-1133">Transmembrane helix</keyword>
<evidence type="ECO:0000256" key="3">
    <source>
        <dbReference type="ARBA" id="ARBA00022692"/>
    </source>
</evidence>
<evidence type="ECO:0000256" key="1">
    <source>
        <dbReference type="ARBA" id="ARBA00004651"/>
    </source>
</evidence>
<feature type="transmembrane region" description="Helical" evidence="6">
    <location>
        <begin position="7"/>
        <end position="27"/>
    </location>
</feature>
<dbReference type="CDD" id="cd16380">
    <property type="entry name" value="YitT_C"/>
    <property type="match status" value="1"/>
</dbReference>
<evidence type="ECO:0000259" key="7">
    <source>
        <dbReference type="Pfam" id="PF10035"/>
    </source>
</evidence>
<accession>A0A1G6H9Y9</accession>
<sequence length="289" mass="32034">MIRHFKNIAFILLGTALIAMGLVYFNMTHKLADGGITGITLLLFFLFSFNPAISNILINIPLLFIGWRLLGRTTFIYTIIGTVSLSAFLDVFQRIPINFVLHDDLMLAALFAGVIIGVGLGIVFRFGGTTGGADILAKLCLRYFGWSIGRTLFVFDSCVIALSVVFFLDLREAMYTVVYVFISAKVIDFMQQGAYSAKAAFIISDHIQAISDDIAREIGRGATALQGRGTFTNNEKEILYCVIARNEIVRLRNIVHRIDPHAFLTIQDVSEASGEGFTLDSNKRPLQME</sequence>
<keyword evidence="5 6" id="KW-0472">Membrane</keyword>
<feature type="transmembrane region" description="Helical" evidence="6">
    <location>
        <begin position="39"/>
        <end position="67"/>
    </location>
</feature>
<evidence type="ECO:0000256" key="4">
    <source>
        <dbReference type="ARBA" id="ARBA00022989"/>
    </source>
</evidence>
<dbReference type="PANTHER" id="PTHR33545:SF10">
    <property type="entry name" value="UPF0750 MEMBRANE PROTEIN YPJC"/>
    <property type="match status" value="1"/>
</dbReference>
<dbReference type="EMBL" id="FMYM01000003">
    <property type="protein sequence ID" value="SDB91031.1"/>
    <property type="molecule type" value="Genomic_DNA"/>
</dbReference>
<keyword evidence="3 6" id="KW-0812">Transmembrane</keyword>
<proteinExistence type="predicted"/>
<gene>
    <name evidence="8" type="ORF">SAMN05421737_103101</name>
</gene>
<dbReference type="RefSeq" id="WP_090774963.1">
    <property type="nucleotide sequence ID" value="NZ_FMYM01000003.1"/>
</dbReference>
<feature type="transmembrane region" description="Helical" evidence="6">
    <location>
        <begin position="148"/>
        <end position="167"/>
    </location>
</feature>
<dbReference type="InterPro" id="IPR015867">
    <property type="entry name" value="N-reg_PII/ATP_PRibTrfase_C"/>
</dbReference>
<dbReference type="InterPro" id="IPR003740">
    <property type="entry name" value="YitT"/>
</dbReference>
<keyword evidence="9" id="KW-1185">Reference proteome</keyword>